<feature type="active site" evidence="9">
    <location>
        <position position="776"/>
    </location>
</feature>
<dbReference type="EMBL" id="JACMSC010000001">
    <property type="protein sequence ID" value="KAG6538779.1"/>
    <property type="molecule type" value="Genomic_DNA"/>
</dbReference>
<dbReference type="GO" id="GO:0016760">
    <property type="term" value="F:cellulose synthase (UDP-forming) activity"/>
    <property type="evidence" value="ECO:0007669"/>
    <property type="project" value="InterPro"/>
</dbReference>
<feature type="binding site" evidence="10">
    <location>
        <position position="287"/>
    </location>
    <ligand>
        <name>UDP-alpha-D-glucose</name>
        <dbReference type="ChEBI" id="CHEBI:58885"/>
    </ligand>
</feature>
<feature type="transmembrane region" description="Helical" evidence="13">
    <location>
        <begin position="881"/>
        <end position="902"/>
    </location>
</feature>
<evidence type="ECO:0000256" key="2">
    <source>
        <dbReference type="ARBA" id="ARBA00022676"/>
    </source>
</evidence>
<feature type="region of interest" description="Disordered" evidence="12">
    <location>
        <begin position="1"/>
        <end position="22"/>
    </location>
</feature>
<evidence type="ECO:0000256" key="6">
    <source>
        <dbReference type="ARBA" id="ARBA00023034"/>
    </source>
</evidence>
<feature type="transmembrane region" description="Helical" evidence="13">
    <location>
        <begin position="974"/>
        <end position="998"/>
    </location>
</feature>
<feature type="transmembrane region" description="Helical" evidence="13">
    <location>
        <begin position="195"/>
        <end position="212"/>
    </location>
</feature>
<feature type="active site" evidence="9">
    <location>
        <position position="323"/>
    </location>
</feature>
<feature type="binding site" evidence="11">
    <location>
        <position position="542"/>
    </location>
    <ligand>
        <name>Mn(2+)</name>
        <dbReference type="ChEBI" id="CHEBI:29035"/>
    </ligand>
</feature>
<dbReference type="InterPro" id="IPR029044">
    <property type="entry name" value="Nucleotide-diphossugar_trans"/>
</dbReference>
<evidence type="ECO:0008006" key="16">
    <source>
        <dbReference type="Google" id="ProtNLM"/>
    </source>
</evidence>
<feature type="region of interest" description="Disordered" evidence="12">
    <location>
        <begin position="633"/>
        <end position="658"/>
    </location>
</feature>
<dbReference type="GO" id="GO:0030244">
    <property type="term" value="P:cellulose biosynthetic process"/>
    <property type="evidence" value="ECO:0007669"/>
    <property type="project" value="InterPro"/>
</dbReference>
<sequence>MPSSPTKKTPVKFARRTSSGHVVSLSRDEDVDVAGEFISSGGPNDYANYTVHMPPTPDNQPYNAAAAGVSGGPSCKPDDLPAPPYRKRATRLSKDEGDFVGGGGGGDASGKLDRRVSVMKSPNNKSMLLRSQTSDFDHNRWLFETKGTYGIGNAFWSKDEVEYDEEGEPMRMTDFLEKPWKPLTRKVQVSPGILSPYRLLVVVRLVFLILFLSWRVRNPNPDAMWLWGLSIVCEIWFAFSWLLDQLPKLNPINRVADLAALREKFDMPSPTNPLGRSDLPGLDVFISTADPEKEPPLVTGNTILSILATEYPVEKLSVYVSDDGGALLTFEAMSEAASFAQVWVPFCRKHNIEPRNPDSYFGIKRDPTKNKKLPDFVKDRRWIKREYDEFKVRINGLPDAIRRRSEVLNARERKLARQRSGGEEGSTAAAVDSKSPPAATWMADSTHWPGTWAAPSPDHSKGDHAGILQVMINTPHHEPVYGFPGEHPYLDFTGIDTRLPMFGYVSREKRPGYDHNKKAGAMNAMVRASAILSNGPFILNFDCDHYIYNSFAIREGMCYMMDRGGDRVCYVQFPQRFEGIDPSDRYANHNTVFFDGNMRALDGLQGPMYVGTGCLFRRYALYGFNPPRANEYTGLYGQNKRPAPPPPEPPNSGSLGEEAQSMATHPDLITPIKFGNSKMFIDSIAVAEFQGRPLADHPGIKNGRPPGALLEPRPTLDAATLAEAVSVISCWLVRLSMQFHRLLSTESFIEQLACRYEDKSEWGERIGWIYGSVTEDVVTGYRMHNRGWRSIYCITKRDAFRGTAPINLTDRLHQVLRWATGSVEIFFSRNNAFLASSRLKFLQRISYLNVGIYPFTSIFLLTYCFLPALSLFSGTFIVQTLNMTFLIYLFLITTTLILLSLLEVKWSGIALEEWWRNEQFWAIGGTSAHLAAVLQGLLKVIAGIEISFTLTSKSANEDEDDIYADLYLVKWTSLFIPPLTIIVVNLVAMVIGVSRTVYSEIPQWSKLLGGLFFSFWVLAHMYPFAKGLMGRRGRTPTIIWVWAGIVSITVSLLWISINPPDGSPTDVNNGQNMMSPTVKSALDYGMRAKAKESPWTELHWESEVWHTAESEESSSAGIYQVGDILMMQAHYLWDILRGRCLRTSQDRAVILWRPMSYESSICKVKGMVMDFHWRFRHEVEGGDKDEWTNVVEKEKGKVDSQLQRRCMQKRGEFHATDV</sequence>
<accession>A0A8J5I9G1</accession>
<name>A0A8J5I9G1_ZINOF</name>
<keyword evidence="5 13" id="KW-1133">Transmembrane helix</keyword>
<dbReference type="AlphaFoldDB" id="A0A8J5I9G1"/>
<evidence type="ECO:0000256" key="12">
    <source>
        <dbReference type="SAM" id="MobiDB-lite"/>
    </source>
</evidence>
<evidence type="ECO:0000256" key="1">
    <source>
        <dbReference type="ARBA" id="ARBA00004653"/>
    </source>
</evidence>
<dbReference type="GO" id="GO:0071555">
    <property type="term" value="P:cell wall organization"/>
    <property type="evidence" value="ECO:0007669"/>
    <property type="project" value="UniProtKB-KW"/>
</dbReference>
<keyword evidence="3" id="KW-0808">Transferase</keyword>
<comment type="subcellular location">
    <subcellularLocation>
        <location evidence="1">Golgi apparatus membrane</location>
        <topology evidence="1">Multi-pass membrane protein</topology>
    </subcellularLocation>
</comment>
<dbReference type="GO" id="GO:0000139">
    <property type="term" value="C:Golgi membrane"/>
    <property type="evidence" value="ECO:0007669"/>
    <property type="project" value="UniProtKB-SubCell"/>
</dbReference>
<keyword evidence="2" id="KW-0328">Glycosyltransferase</keyword>
<evidence type="ECO:0000256" key="3">
    <source>
        <dbReference type="ARBA" id="ARBA00022679"/>
    </source>
</evidence>
<feature type="region of interest" description="Disordered" evidence="12">
    <location>
        <begin position="414"/>
        <end position="439"/>
    </location>
</feature>
<feature type="transmembrane region" description="Helical" evidence="13">
    <location>
        <begin position="847"/>
        <end position="869"/>
    </location>
</feature>
<proteinExistence type="predicted"/>
<keyword evidence="7 13" id="KW-0472">Membrane</keyword>
<feature type="transmembrane region" description="Helical" evidence="13">
    <location>
        <begin position="1037"/>
        <end position="1057"/>
    </location>
</feature>
<evidence type="ECO:0000256" key="11">
    <source>
        <dbReference type="PIRSR" id="PIRSR605150-3"/>
    </source>
</evidence>
<evidence type="ECO:0000256" key="7">
    <source>
        <dbReference type="ARBA" id="ARBA00023136"/>
    </source>
</evidence>
<organism evidence="14 15">
    <name type="scientific">Zingiber officinale</name>
    <name type="common">Ginger</name>
    <name type="synonym">Amomum zingiber</name>
    <dbReference type="NCBI Taxonomy" id="94328"/>
    <lineage>
        <taxon>Eukaryota</taxon>
        <taxon>Viridiplantae</taxon>
        <taxon>Streptophyta</taxon>
        <taxon>Embryophyta</taxon>
        <taxon>Tracheophyta</taxon>
        <taxon>Spermatophyta</taxon>
        <taxon>Magnoliopsida</taxon>
        <taxon>Liliopsida</taxon>
        <taxon>Zingiberales</taxon>
        <taxon>Zingiberaceae</taxon>
        <taxon>Zingiber</taxon>
    </lineage>
</organism>
<protein>
    <recommendedName>
        <fullName evidence="16">Cellulose synthase-like protein D1</fullName>
    </recommendedName>
</protein>
<evidence type="ECO:0000256" key="10">
    <source>
        <dbReference type="PIRSR" id="PIRSR605150-2"/>
    </source>
</evidence>
<keyword evidence="15" id="KW-1185">Reference proteome</keyword>
<feature type="binding site" evidence="10">
    <location>
        <position position="323"/>
    </location>
    <ligand>
        <name>UDP-alpha-D-glucose</name>
        <dbReference type="ChEBI" id="CHEBI:58885"/>
    </ligand>
</feature>
<evidence type="ECO:0000313" key="14">
    <source>
        <dbReference type="EMBL" id="KAG6538779.1"/>
    </source>
</evidence>
<dbReference type="Gene3D" id="3.90.550.10">
    <property type="entry name" value="Spore Coat Polysaccharide Biosynthesis Protein SpsA, Chain A"/>
    <property type="match status" value="1"/>
</dbReference>
<evidence type="ECO:0000313" key="15">
    <source>
        <dbReference type="Proteomes" id="UP000734854"/>
    </source>
</evidence>
<keyword evidence="8" id="KW-0961">Cell wall biogenesis/degradation</keyword>
<evidence type="ECO:0000256" key="13">
    <source>
        <dbReference type="SAM" id="Phobius"/>
    </source>
</evidence>
<feature type="binding site" evidence="10">
    <location>
        <position position="293"/>
    </location>
    <ligand>
        <name>UDP-alpha-D-glucose</name>
        <dbReference type="ChEBI" id="CHEBI:58885"/>
    </ligand>
</feature>
<dbReference type="PANTHER" id="PTHR13301">
    <property type="entry name" value="X-BOX TRANSCRIPTION FACTOR-RELATED"/>
    <property type="match status" value="1"/>
</dbReference>
<keyword evidence="4 13" id="KW-0812">Transmembrane</keyword>
<dbReference type="FunFam" id="3.90.550.10:FF:000027">
    <property type="entry name" value="Cellulose synthase-like protein D4"/>
    <property type="match status" value="1"/>
</dbReference>
<reference evidence="14 15" key="1">
    <citation type="submission" date="2020-08" db="EMBL/GenBank/DDBJ databases">
        <title>Plant Genome Project.</title>
        <authorList>
            <person name="Zhang R.-G."/>
        </authorList>
    </citation>
    <scope>NUCLEOTIDE SEQUENCE [LARGE SCALE GENOMIC DNA]</scope>
    <source>
        <tissue evidence="14">Rhizome</tissue>
    </source>
</reference>
<feature type="binding site" evidence="10">
    <location>
        <position position="517"/>
    </location>
    <ligand>
        <name>UDP-alpha-D-glucose</name>
        <dbReference type="ChEBI" id="CHEBI:58885"/>
    </ligand>
</feature>
<evidence type="ECO:0000256" key="8">
    <source>
        <dbReference type="ARBA" id="ARBA00023316"/>
    </source>
</evidence>
<feature type="binding site" evidence="11">
    <location>
        <position position="518"/>
    </location>
    <ligand>
        <name>Mn(2+)</name>
        <dbReference type="ChEBI" id="CHEBI:29035"/>
    </ligand>
</feature>
<evidence type="ECO:0000256" key="4">
    <source>
        <dbReference type="ARBA" id="ARBA00022692"/>
    </source>
</evidence>
<gene>
    <name evidence="14" type="ORF">ZIOFF_003907</name>
</gene>
<dbReference type="InterPro" id="IPR005150">
    <property type="entry name" value="Cellulose_synth"/>
</dbReference>
<evidence type="ECO:0000256" key="9">
    <source>
        <dbReference type="PIRSR" id="PIRSR605150-1"/>
    </source>
</evidence>
<feature type="transmembrane region" description="Helical" evidence="13">
    <location>
        <begin position="1004"/>
        <end position="1025"/>
    </location>
</feature>
<feature type="transmembrane region" description="Helical" evidence="13">
    <location>
        <begin position="224"/>
        <end position="243"/>
    </location>
</feature>
<dbReference type="GO" id="GO:0071669">
    <property type="term" value="P:plant-type cell wall organization or biogenesis"/>
    <property type="evidence" value="ECO:0007669"/>
    <property type="project" value="UniProtKB-ARBA"/>
</dbReference>
<evidence type="ECO:0000256" key="5">
    <source>
        <dbReference type="ARBA" id="ARBA00022989"/>
    </source>
</evidence>
<keyword evidence="6" id="KW-0333">Golgi apparatus</keyword>
<comment type="caution">
    <text evidence="14">The sequence shown here is derived from an EMBL/GenBank/DDBJ whole genome shotgun (WGS) entry which is preliminary data.</text>
</comment>
<dbReference type="Proteomes" id="UP000734854">
    <property type="component" value="Unassembled WGS sequence"/>
</dbReference>
<feature type="binding site" evidence="10">
    <location>
        <position position="294"/>
    </location>
    <ligand>
        <name>UDP-alpha-D-glucose</name>
        <dbReference type="ChEBI" id="CHEBI:58885"/>
    </ligand>
</feature>
<dbReference type="Pfam" id="PF03552">
    <property type="entry name" value="Cellulose_synt"/>
    <property type="match status" value="2"/>
</dbReference>
<feature type="region of interest" description="Disordered" evidence="12">
    <location>
        <begin position="43"/>
        <end position="81"/>
    </location>
</feature>